<organism evidence="2 3">
    <name type="scientific">Smittium culicis</name>
    <dbReference type="NCBI Taxonomy" id="133412"/>
    <lineage>
        <taxon>Eukaryota</taxon>
        <taxon>Fungi</taxon>
        <taxon>Fungi incertae sedis</taxon>
        <taxon>Zoopagomycota</taxon>
        <taxon>Kickxellomycotina</taxon>
        <taxon>Harpellomycetes</taxon>
        <taxon>Harpellales</taxon>
        <taxon>Legeriomycetaceae</taxon>
        <taxon>Smittium</taxon>
    </lineage>
</organism>
<feature type="region of interest" description="Disordered" evidence="1">
    <location>
        <begin position="98"/>
        <end position="121"/>
    </location>
</feature>
<dbReference type="Proteomes" id="UP000187283">
    <property type="component" value="Unassembled WGS sequence"/>
</dbReference>
<gene>
    <name evidence="2" type="ORF">AYI70_g84</name>
</gene>
<comment type="caution">
    <text evidence="2">The sequence shown here is derived from an EMBL/GenBank/DDBJ whole genome shotgun (WGS) entry which is preliminary data.</text>
</comment>
<keyword evidence="3" id="KW-1185">Reference proteome</keyword>
<name>A0A1R1YHY2_9FUNG</name>
<evidence type="ECO:0000256" key="1">
    <source>
        <dbReference type="SAM" id="MobiDB-lite"/>
    </source>
</evidence>
<protein>
    <submittedName>
        <fullName evidence="2">Uncharacterized protein</fullName>
    </submittedName>
</protein>
<dbReference type="EMBL" id="LSSN01000010">
    <property type="protein sequence ID" value="OMJ26521.1"/>
    <property type="molecule type" value="Genomic_DNA"/>
</dbReference>
<reference evidence="2 3" key="1">
    <citation type="submission" date="2017-01" db="EMBL/GenBank/DDBJ databases">
        <authorList>
            <person name="Mah S.A."/>
            <person name="Swanson W.J."/>
            <person name="Moy G.W."/>
            <person name="Vacquier V.D."/>
        </authorList>
    </citation>
    <scope>NUCLEOTIDE SEQUENCE [LARGE SCALE GENOMIC DNA]</scope>
    <source>
        <strain evidence="2 3">GSMNP</strain>
    </source>
</reference>
<evidence type="ECO:0000313" key="2">
    <source>
        <dbReference type="EMBL" id="OMJ26521.1"/>
    </source>
</evidence>
<accession>A0A1R1YHY2</accession>
<proteinExistence type="predicted"/>
<sequence length="216" mass="24583">MQSEIRGFNKNEISLSFKGHINKNIYDREKKYKKIGYNNQMSIKDHPSQYMINDEYKHLYKNGEYIGGNRPEFNKSIPIKLNGNRFFVSFNTGSTESGIKSSDGNMYSSKSDKGSSNIETINNPREENRVTDTFLGNQRYNYNYGNGKDGTLPSTEPILINDHPSQYHINSRYKHLFNVGKSVEGSGSSYEKNLKIGANGKKFSISFKTGKKDLKG</sequence>
<evidence type="ECO:0000313" key="3">
    <source>
        <dbReference type="Proteomes" id="UP000187283"/>
    </source>
</evidence>
<dbReference type="AlphaFoldDB" id="A0A1R1YHY2"/>